<keyword evidence="2" id="KW-0677">Repeat</keyword>
<feature type="repeat" description="WD" evidence="3">
    <location>
        <begin position="244"/>
        <end position="277"/>
    </location>
</feature>
<keyword evidence="1 3" id="KW-0853">WD repeat</keyword>
<evidence type="ECO:0000256" key="2">
    <source>
        <dbReference type="ARBA" id="ARBA00022737"/>
    </source>
</evidence>
<feature type="domain" description="WD repeat-containing protein 54 beta-propeller" evidence="4">
    <location>
        <begin position="12"/>
        <end position="322"/>
    </location>
</feature>
<dbReference type="OrthoDB" id="756370at2759"/>
<organism evidence="7">
    <name type="scientific">Thelazia callipaeda</name>
    <name type="common">Oriental eyeworm</name>
    <name type="synonym">Parasitic nematode</name>
    <dbReference type="NCBI Taxonomy" id="103827"/>
    <lineage>
        <taxon>Eukaryota</taxon>
        <taxon>Metazoa</taxon>
        <taxon>Ecdysozoa</taxon>
        <taxon>Nematoda</taxon>
        <taxon>Chromadorea</taxon>
        <taxon>Rhabditida</taxon>
        <taxon>Spirurina</taxon>
        <taxon>Spiruromorpha</taxon>
        <taxon>Thelazioidea</taxon>
        <taxon>Thelaziidae</taxon>
        <taxon>Thelazia</taxon>
    </lineage>
</organism>
<keyword evidence="6" id="KW-1185">Reference proteome</keyword>
<dbReference type="InterPro" id="IPR049546">
    <property type="entry name" value="WDR54_beta_prop"/>
</dbReference>
<dbReference type="Proteomes" id="UP000276776">
    <property type="component" value="Unassembled WGS sequence"/>
</dbReference>
<reference evidence="5 6" key="2">
    <citation type="submission" date="2018-11" db="EMBL/GenBank/DDBJ databases">
        <authorList>
            <consortium name="Pathogen Informatics"/>
        </authorList>
    </citation>
    <scope>NUCLEOTIDE SEQUENCE [LARGE SCALE GENOMIC DNA]</scope>
</reference>
<dbReference type="InterPro" id="IPR015943">
    <property type="entry name" value="WD40/YVTN_repeat-like_dom_sf"/>
</dbReference>
<dbReference type="WBParaSite" id="TCLT_0000400601-mRNA-1">
    <property type="protein sequence ID" value="TCLT_0000400601-mRNA-1"/>
    <property type="gene ID" value="TCLT_0000400601"/>
</dbReference>
<dbReference type="PROSITE" id="PS50294">
    <property type="entry name" value="WD_REPEATS_REGION"/>
    <property type="match status" value="1"/>
</dbReference>
<evidence type="ECO:0000313" key="6">
    <source>
        <dbReference type="Proteomes" id="UP000276776"/>
    </source>
</evidence>
<dbReference type="Gene3D" id="2.130.10.10">
    <property type="entry name" value="YVTN repeat-like/Quinoprotein amine dehydrogenase"/>
    <property type="match status" value="1"/>
</dbReference>
<dbReference type="InterPro" id="IPR050630">
    <property type="entry name" value="WD_repeat_EMAP"/>
</dbReference>
<accession>A0A0N5CUQ1</accession>
<name>A0A0N5CUQ1_THECL</name>
<dbReference type="STRING" id="103827.A0A0N5CUQ1"/>
<dbReference type="PANTHER" id="PTHR13720">
    <property type="entry name" value="WD-40 REPEAT PROTEIN"/>
    <property type="match status" value="1"/>
</dbReference>
<sequence length="331" mass="38105">MYGLRQEILESTGSASHLANNLSIFFHETQKLIFASVIHKNEICVLSWNQNLISRDNLSINPDKSNTSFSVLQAKYCMPTCRTFPLLVVATSIGIKIYDVKTWKLLASREMTCVKKQMRSEQVYQFNKGITYTDNLIAVGSHLGELLVFECLNENTIIFKQSIQEHNYAISDMATYHFDKLTCSCDVLGDIVLWHKDFKTVQKKFSTGHEINCINILRKYIIIGTFTGQLLVYSCLNGQLMAEIHAHIRQINAIAVAPESDYMISVSDDTMIRLWKLYTHDNETFRIEWRQNEQRENMPLVGVQFVDGCGSGFVVTAYDHYKLFYYQIVKQ</sequence>
<dbReference type="PROSITE" id="PS50082">
    <property type="entry name" value="WD_REPEATS_2"/>
    <property type="match status" value="1"/>
</dbReference>
<reference evidence="7" key="1">
    <citation type="submission" date="2017-02" db="UniProtKB">
        <authorList>
            <consortium name="WormBaseParasite"/>
        </authorList>
    </citation>
    <scope>IDENTIFICATION</scope>
</reference>
<evidence type="ECO:0000313" key="5">
    <source>
        <dbReference type="EMBL" id="VDN01037.1"/>
    </source>
</evidence>
<dbReference type="AlphaFoldDB" id="A0A0N5CUQ1"/>
<evidence type="ECO:0000256" key="3">
    <source>
        <dbReference type="PROSITE-ProRule" id="PRU00221"/>
    </source>
</evidence>
<evidence type="ECO:0000259" key="4">
    <source>
        <dbReference type="Pfam" id="PF21031"/>
    </source>
</evidence>
<proteinExistence type="predicted"/>
<dbReference type="SMART" id="SM00320">
    <property type="entry name" value="WD40"/>
    <property type="match status" value="2"/>
</dbReference>
<dbReference type="OMA" id="WENYICV"/>
<evidence type="ECO:0000256" key="1">
    <source>
        <dbReference type="ARBA" id="ARBA00022574"/>
    </source>
</evidence>
<dbReference type="InterPro" id="IPR001680">
    <property type="entry name" value="WD40_rpt"/>
</dbReference>
<dbReference type="Pfam" id="PF21031">
    <property type="entry name" value="WDR54"/>
    <property type="match status" value="1"/>
</dbReference>
<evidence type="ECO:0000313" key="7">
    <source>
        <dbReference type="WBParaSite" id="TCLT_0000400601-mRNA-1"/>
    </source>
</evidence>
<protein>
    <submittedName>
        <fullName evidence="7">WD_REPEATS_REGION domain-containing protein</fullName>
    </submittedName>
</protein>
<dbReference type="PANTHER" id="PTHR13720:SF33">
    <property type="entry name" value="HELP DOMAIN-CONTAINING PROTEIN"/>
    <property type="match status" value="1"/>
</dbReference>
<dbReference type="EMBL" id="UYYF01004272">
    <property type="protein sequence ID" value="VDN01037.1"/>
    <property type="molecule type" value="Genomic_DNA"/>
</dbReference>
<dbReference type="SUPFAM" id="SSF50978">
    <property type="entry name" value="WD40 repeat-like"/>
    <property type="match status" value="1"/>
</dbReference>
<gene>
    <name evidence="5" type="ORF">TCLT_LOCUS3995</name>
</gene>
<dbReference type="InterPro" id="IPR036322">
    <property type="entry name" value="WD40_repeat_dom_sf"/>
</dbReference>